<dbReference type="InterPro" id="IPR002213">
    <property type="entry name" value="UDP_glucos_trans"/>
</dbReference>
<comment type="caution">
    <text evidence="2">The sequence shown here is derived from an EMBL/GenBank/DDBJ whole genome shotgun (WGS) entry which is preliminary data.</text>
</comment>
<evidence type="ECO:0000256" key="1">
    <source>
        <dbReference type="ARBA" id="ARBA00022679"/>
    </source>
</evidence>
<keyword evidence="1 2" id="KW-0808">Transferase</keyword>
<dbReference type="EMBL" id="VZTV01237535">
    <property type="protein sequence ID" value="NXT96599.1"/>
    <property type="molecule type" value="Genomic_DNA"/>
</dbReference>
<evidence type="ECO:0000313" key="3">
    <source>
        <dbReference type="Proteomes" id="UP000528690"/>
    </source>
</evidence>
<feature type="non-terminal residue" evidence="2">
    <location>
        <position position="67"/>
    </location>
</feature>
<sequence length="67" mass="7461">AEGGKLLVVPQDGSHWPSMPVVLEELWETGHKIIAVIPDATLLVKSSQSFTIKTYSVPYTQEFNGRY</sequence>
<dbReference type="GO" id="GO:0008194">
    <property type="term" value="F:UDP-glycosyltransferase activity"/>
    <property type="evidence" value="ECO:0007669"/>
    <property type="project" value="InterPro"/>
</dbReference>
<protein>
    <submittedName>
        <fullName evidence="2">UD16 glucuronosyltransferase</fullName>
    </submittedName>
</protein>
<accession>A0A7L3GYE4</accession>
<dbReference type="AlphaFoldDB" id="A0A7L3GYE4"/>
<evidence type="ECO:0000313" key="2">
    <source>
        <dbReference type="EMBL" id="NXT96599.1"/>
    </source>
</evidence>
<dbReference type="Pfam" id="PF00201">
    <property type="entry name" value="UDPGT"/>
    <property type="match status" value="1"/>
</dbReference>
<reference evidence="2 3" key="1">
    <citation type="submission" date="2019-09" db="EMBL/GenBank/DDBJ databases">
        <title>Bird 10,000 Genomes (B10K) Project - Family phase.</title>
        <authorList>
            <person name="Zhang G."/>
        </authorList>
    </citation>
    <scope>NUCLEOTIDE SEQUENCE [LARGE SCALE GENOMIC DNA]</scope>
    <source>
        <strain evidence="2">B10K-DU-029-28</strain>
    </source>
</reference>
<gene>
    <name evidence="2" type="primary">Ugt1a6_1</name>
    <name evidence="2" type="ORF">ANHRUF_R11711</name>
</gene>
<feature type="non-terminal residue" evidence="2">
    <location>
        <position position="1"/>
    </location>
</feature>
<keyword evidence="3" id="KW-1185">Reference proteome</keyword>
<name>A0A7L3GYE4_9AVES</name>
<proteinExistence type="predicted"/>
<dbReference type="Proteomes" id="UP000528690">
    <property type="component" value="Unassembled WGS sequence"/>
</dbReference>
<dbReference type="OrthoDB" id="5835829at2759"/>
<organism evidence="2 3">
    <name type="scientific">Anhinga rufa</name>
    <name type="common">African darter</name>
    <dbReference type="NCBI Taxonomy" id="317792"/>
    <lineage>
        <taxon>Eukaryota</taxon>
        <taxon>Metazoa</taxon>
        <taxon>Chordata</taxon>
        <taxon>Craniata</taxon>
        <taxon>Vertebrata</taxon>
        <taxon>Euteleostomi</taxon>
        <taxon>Archelosauria</taxon>
        <taxon>Archosauria</taxon>
        <taxon>Dinosauria</taxon>
        <taxon>Saurischia</taxon>
        <taxon>Theropoda</taxon>
        <taxon>Coelurosauria</taxon>
        <taxon>Aves</taxon>
        <taxon>Neognathae</taxon>
        <taxon>Neoaves</taxon>
        <taxon>Aequornithes</taxon>
        <taxon>Suliformes</taxon>
        <taxon>Anhingidae</taxon>
        <taxon>Anhinga</taxon>
    </lineage>
</organism>